<feature type="domain" description="Malonyl-CoA decarboxylase C-terminal" evidence="1">
    <location>
        <begin position="162"/>
        <end position="309"/>
    </location>
</feature>
<evidence type="ECO:0000259" key="2">
    <source>
        <dbReference type="Pfam" id="PF17408"/>
    </source>
</evidence>
<dbReference type="InterPro" id="IPR038351">
    <property type="entry name" value="MCD_N_sf"/>
</dbReference>
<proteinExistence type="predicted"/>
<keyword evidence="4" id="KW-1185">Reference proteome</keyword>
<dbReference type="GO" id="GO:0006633">
    <property type="term" value="P:fatty acid biosynthetic process"/>
    <property type="evidence" value="ECO:0007669"/>
    <property type="project" value="InterPro"/>
</dbReference>
<dbReference type="Pfam" id="PF17408">
    <property type="entry name" value="MCD_N"/>
    <property type="match status" value="1"/>
</dbReference>
<evidence type="ECO:0000259" key="1">
    <source>
        <dbReference type="Pfam" id="PF05292"/>
    </source>
</evidence>
<dbReference type="InterPro" id="IPR007956">
    <property type="entry name" value="Malonyl_CoA_deC_C"/>
</dbReference>
<gene>
    <name evidence="3" type="ORF">PH7735_03558</name>
</gene>
<dbReference type="GeneID" id="83882535"/>
<sequence length="423" mass="47008">MSNTSALGDLLTTLLDRRPFYRKGDSGEGLSELCLKLLAEESETSGVQLAADILTQFRDLSTEDRATFYAFLNEDLDIDADAVATSAQEYRDDPSTQNFRQLSKVTEPRRQDLFRRLNQAPGATAELVRMRANLLGFVKDAPNLGRTDHDLVHLLRSWFNRGFLVLRQITWDTPASILERIIAYEAVHEIHNWSDLRRRLQPEDRRCYAFFHPSMPDDPLIFVEVALTKGIPGSIQTVLSEDRSFLSEDEANTAVFYSISNCQAGLAGISFGNSLIKQVVHDLSRDLPNLKKFVTLSPIPGFTRWLDAQGTTDTRPQPDKLKPLAAHYLLDAKKPDGKPLDPVARFHLANGAQIHMVHADADTSAKGIAQSGGTMVNYLYDLSKIAQNVEQFAKKNEVAAASSVKSLAKQAAKLSDSSEFSAK</sequence>
<dbReference type="RefSeq" id="WP_058312824.1">
    <property type="nucleotide sequence ID" value="NZ_CYTW01000005.1"/>
</dbReference>
<evidence type="ECO:0000313" key="3">
    <source>
        <dbReference type="EMBL" id="CUK11293.1"/>
    </source>
</evidence>
<reference evidence="4" key="1">
    <citation type="submission" date="2015-09" db="EMBL/GenBank/DDBJ databases">
        <authorList>
            <person name="Rodrigo-Torres Lidia"/>
            <person name="Arahal R.David."/>
        </authorList>
    </citation>
    <scope>NUCLEOTIDE SEQUENCE [LARGE SCALE GENOMIC DNA]</scope>
    <source>
        <strain evidence="4">CECT 7735</strain>
    </source>
</reference>
<organism evidence="3 4">
    <name type="scientific">Shimia thalassica</name>
    <dbReference type="NCBI Taxonomy" id="1715693"/>
    <lineage>
        <taxon>Bacteria</taxon>
        <taxon>Pseudomonadati</taxon>
        <taxon>Pseudomonadota</taxon>
        <taxon>Alphaproteobacteria</taxon>
        <taxon>Rhodobacterales</taxon>
        <taxon>Roseobacteraceae</taxon>
    </lineage>
</organism>
<dbReference type="Gene3D" id="3.40.630.150">
    <property type="entry name" value="Malonyl-CoA decarboxylase, catalytic domain"/>
    <property type="match status" value="2"/>
</dbReference>
<dbReference type="AlphaFoldDB" id="A0A0P1IP45"/>
<dbReference type="STRING" id="1715693.PH7735_03558"/>
<feature type="domain" description="Malonyl-CoA decarboxylase C-terminal" evidence="1">
    <location>
        <begin position="320"/>
        <end position="381"/>
    </location>
</feature>
<dbReference type="PANTHER" id="PTHR28641:SF1">
    <property type="entry name" value="MALONYL-COA DECARBOXYLASE, MITOCHONDRIAL"/>
    <property type="match status" value="1"/>
</dbReference>
<dbReference type="InterPro" id="IPR035372">
    <property type="entry name" value="MCD_N"/>
</dbReference>
<protein>
    <submittedName>
        <fullName evidence="3">Malonyl-CoA decarboxylase (MCD)</fullName>
    </submittedName>
</protein>
<dbReference type="Pfam" id="PF05292">
    <property type="entry name" value="MCD"/>
    <property type="match status" value="2"/>
</dbReference>
<dbReference type="GO" id="GO:0050080">
    <property type="term" value="F:malonyl-CoA decarboxylase activity"/>
    <property type="evidence" value="ECO:0007669"/>
    <property type="project" value="InterPro"/>
</dbReference>
<dbReference type="InterPro" id="IPR042303">
    <property type="entry name" value="Malonyl_CoA_deC_C_sf"/>
</dbReference>
<feature type="domain" description="Malonyl-CoA decarboxylase N-terminal" evidence="2">
    <location>
        <begin position="79"/>
        <end position="159"/>
    </location>
</feature>
<dbReference type="EMBL" id="CYTW01000005">
    <property type="protein sequence ID" value="CUK11293.1"/>
    <property type="molecule type" value="Genomic_DNA"/>
</dbReference>
<evidence type="ECO:0000313" key="4">
    <source>
        <dbReference type="Proteomes" id="UP000051870"/>
    </source>
</evidence>
<name>A0A0P1IP45_9RHOB</name>
<dbReference type="InterPro" id="IPR038917">
    <property type="entry name" value="Malonyl_CoA_deC"/>
</dbReference>
<dbReference type="Gene3D" id="1.20.140.90">
    <property type="entry name" value="Malonyl-CoA decarboxylase, oligemerization domain"/>
    <property type="match status" value="1"/>
</dbReference>
<dbReference type="PANTHER" id="PTHR28641">
    <property type="match status" value="1"/>
</dbReference>
<accession>A0A0P1IP45</accession>
<dbReference type="Proteomes" id="UP000051870">
    <property type="component" value="Unassembled WGS sequence"/>
</dbReference>